<dbReference type="InterPro" id="IPR006311">
    <property type="entry name" value="TAT_signal"/>
</dbReference>
<evidence type="ECO:0000256" key="1">
    <source>
        <dbReference type="SAM" id="SignalP"/>
    </source>
</evidence>
<dbReference type="PANTHER" id="PTHR22642:SF2">
    <property type="entry name" value="PROTEIN LONG AFTER FAR-RED 3"/>
    <property type="match status" value="1"/>
</dbReference>
<sequence length="632" mass="68863">MTNIHRRSVLLGSVAGAALAATSVRSVADTTSLSDIGASIVSSPEVTIFQAREIVTLDPSRPIAEAVAVVGGRILATGSVDEVEAIVGDQPRRYDARFADKVIVPGFIAQHDHPVLAALTMSSEILSIEDWALPTGTVAAVKDRQDFVTRLTKAVADSGAPGEPLMSWGYHPAFYGALTRADLDAISTERPILVWARSCHEMILNSAALKAGGVTQEVVDAFDDTSRAQSNLEEGRFWEQGFFAVMPNIASLAASPERLRAGLELSRDYMHSKGITFGNEPGGILAKPVQDAVNAVFSSPDMPFRWSFIVDAKSLVVRYPDDAEVIARSEELASWYGGMTSLAPKQAKLFSDGAIYSQLMQVREPYLDAHHGEWMMDRELFERAFRVYWDAGYQLHVHVNGDAGLDRVLDTLELNLRRNPRYDHRTVIVHFAVSAFDQVERIRALGAIVSGNPYYVAALADQYSEVGLGPERADAMVRLGDLSRAGIRWSLHSDMPMAPADPLFLMWCAVTRQTSSGRVAAPDQTVTVEEALRGVTIEAAYSLKMEDEIGSIVPGKRANLTILDKSPMSAEPEELLDIGVWGTVIEGRVLEAGKAQQDASLAPRSISDPGSKTSEFEFAALEHVLRIVHVHR</sequence>
<feature type="chain" id="PRO_5045243797" evidence="1">
    <location>
        <begin position="21"/>
        <end position="632"/>
    </location>
</feature>
<keyword evidence="4" id="KW-1185">Reference proteome</keyword>
<comment type="caution">
    <text evidence="3">The sequence shown here is derived from an EMBL/GenBank/DDBJ whole genome shotgun (WGS) entry which is preliminary data.</text>
</comment>
<feature type="signal peptide" evidence="1">
    <location>
        <begin position="1"/>
        <end position="20"/>
    </location>
</feature>
<proteinExistence type="predicted"/>
<keyword evidence="1" id="KW-0732">Signal</keyword>
<reference evidence="3 4" key="1">
    <citation type="journal article" date="2021" name="Int. J. Syst. Evol. Microbiol.">
        <title>Salipiger mangrovisoli sp. nov., isolated from mangrove soil and the proposal for the reclassification of Paraphaeobacter pallidus as Salipiger pallidus comb. nov.</title>
        <authorList>
            <person name="Du J."/>
            <person name="Liu Y."/>
            <person name="Pei T."/>
            <person name="Deng M.R."/>
            <person name="Zhu H."/>
        </authorList>
    </citation>
    <scope>NUCLEOTIDE SEQUENCE [LARGE SCALE GENOMIC DNA]</scope>
    <source>
        <strain evidence="3 4">6D45A</strain>
    </source>
</reference>
<evidence type="ECO:0000313" key="3">
    <source>
        <dbReference type="EMBL" id="MBE9640556.1"/>
    </source>
</evidence>
<organism evidence="3 4">
    <name type="scientific">Salipiger mangrovisoli</name>
    <dbReference type="NCBI Taxonomy" id="2865933"/>
    <lineage>
        <taxon>Bacteria</taxon>
        <taxon>Pseudomonadati</taxon>
        <taxon>Pseudomonadota</taxon>
        <taxon>Alphaproteobacteria</taxon>
        <taxon>Rhodobacterales</taxon>
        <taxon>Roseobacteraceae</taxon>
        <taxon>Salipiger</taxon>
    </lineage>
</organism>
<dbReference type="InterPro" id="IPR033932">
    <property type="entry name" value="YtcJ-like"/>
</dbReference>
<dbReference type="CDD" id="cd01300">
    <property type="entry name" value="YtcJ_like"/>
    <property type="match status" value="1"/>
</dbReference>
<dbReference type="InterPro" id="IPR032466">
    <property type="entry name" value="Metal_Hydrolase"/>
</dbReference>
<dbReference type="RefSeq" id="WP_194137825.1">
    <property type="nucleotide sequence ID" value="NZ_JADFFK010000037.1"/>
</dbReference>
<evidence type="ECO:0000313" key="4">
    <source>
        <dbReference type="Proteomes" id="UP000607796"/>
    </source>
</evidence>
<dbReference type="Gene3D" id="3.10.310.70">
    <property type="match status" value="1"/>
</dbReference>
<name>A0ABR9XAS5_9RHOB</name>
<dbReference type="Pfam" id="PF07969">
    <property type="entry name" value="Amidohydro_3"/>
    <property type="match status" value="1"/>
</dbReference>
<dbReference type="Gene3D" id="3.20.20.140">
    <property type="entry name" value="Metal-dependent hydrolases"/>
    <property type="match status" value="1"/>
</dbReference>
<dbReference type="Gene3D" id="2.30.40.10">
    <property type="entry name" value="Urease, subunit C, domain 1"/>
    <property type="match status" value="1"/>
</dbReference>
<dbReference type="Proteomes" id="UP000607796">
    <property type="component" value="Unassembled WGS sequence"/>
</dbReference>
<dbReference type="PROSITE" id="PS51318">
    <property type="entry name" value="TAT"/>
    <property type="match status" value="1"/>
</dbReference>
<dbReference type="SUPFAM" id="SSF51556">
    <property type="entry name" value="Metallo-dependent hydrolases"/>
    <property type="match status" value="1"/>
</dbReference>
<dbReference type="SUPFAM" id="SSF51338">
    <property type="entry name" value="Composite domain of metallo-dependent hydrolases"/>
    <property type="match status" value="1"/>
</dbReference>
<dbReference type="InterPro" id="IPR013108">
    <property type="entry name" value="Amidohydro_3"/>
</dbReference>
<dbReference type="EMBL" id="JADFFK010000037">
    <property type="protein sequence ID" value="MBE9640556.1"/>
    <property type="molecule type" value="Genomic_DNA"/>
</dbReference>
<protein>
    <submittedName>
        <fullName evidence="3">Amidohydrolase</fullName>
    </submittedName>
</protein>
<evidence type="ECO:0000259" key="2">
    <source>
        <dbReference type="Pfam" id="PF07969"/>
    </source>
</evidence>
<dbReference type="InterPro" id="IPR011059">
    <property type="entry name" value="Metal-dep_hydrolase_composite"/>
</dbReference>
<gene>
    <name evidence="3" type="ORF">IQ782_27265</name>
</gene>
<dbReference type="PANTHER" id="PTHR22642">
    <property type="entry name" value="IMIDAZOLONEPROPIONASE"/>
    <property type="match status" value="1"/>
</dbReference>
<feature type="domain" description="Amidohydrolase 3" evidence="2">
    <location>
        <begin position="100"/>
        <end position="589"/>
    </location>
</feature>
<accession>A0ABR9XAS5</accession>